<evidence type="ECO:0000313" key="1">
    <source>
        <dbReference type="EMBL" id="KQC31109.1"/>
    </source>
</evidence>
<sequence>MGRRIKYRSGAMEQKRTNNIKIKKMSFLQIASWNIEHLSGSSRAAEKQSAFALADHIEMAGVDLIALQEVYVTPRDEVVKLSENQPEIESRAFSERRNSDLDIVCYLLEEHLKAPWKYVILPNRRSGDKSQLCAVMWDDKKMTLEDVLPLDVAHKDGDLNLWDRKPHVLSFSTEIEVWRKSIDGEWTKESEGRTLSLVPIHMKSNYGGVTKNRKVRASEAVTLCEALNKVRKDIDPSLIILGDTNILRNDEPAIDTIVENGFIDLNNNDGATYWSREYNESPFDRIFVAEERPEFKYSRQYILRSSDLGLHDRLLSDHYMIKISVKNYVDDADPR</sequence>
<name>A0A0Q1C1L2_9FLAO</name>
<organism evidence="1 2">
    <name type="scientific">Flagellimonas eckloniae</name>
    <dbReference type="NCBI Taxonomy" id="346185"/>
    <lineage>
        <taxon>Bacteria</taxon>
        <taxon>Pseudomonadati</taxon>
        <taxon>Bacteroidota</taxon>
        <taxon>Flavobacteriia</taxon>
        <taxon>Flavobacteriales</taxon>
        <taxon>Flavobacteriaceae</taxon>
        <taxon>Flagellimonas</taxon>
    </lineage>
</organism>
<gene>
    <name evidence="1" type="ORF">AAY42_15330</name>
</gene>
<evidence type="ECO:0008006" key="3">
    <source>
        <dbReference type="Google" id="ProtNLM"/>
    </source>
</evidence>
<proteinExistence type="predicted"/>
<reference evidence="1 2" key="1">
    <citation type="submission" date="2015-04" db="EMBL/GenBank/DDBJ databases">
        <title>Complete genome of flavobacterium.</title>
        <authorList>
            <person name="Kwon Y.M."/>
            <person name="Kim S.-J."/>
        </authorList>
    </citation>
    <scope>NUCLEOTIDE SEQUENCE [LARGE SCALE GENOMIC DNA]</scope>
    <source>
        <strain evidence="1 2">DK169</strain>
    </source>
</reference>
<dbReference type="STRING" id="346185.AAY42_15330"/>
<evidence type="ECO:0000313" key="2">
    <source>
        <dbReference type="Proteomes" id="UP000050827"/>
    </source>
</evidence>
<dbReference type="Gene3D" id="3.60.10.10">
    <property type="entry name" value="Endonuclease/exonuclease/phosphatase"/>
    <property type="match status" value="1"/>
</dbReference>
<dbReference type="AlphaFoldDB" id="A0A0Q1C1L2"/>
<dbReference type="Proteomes" id="UP000050827">
    <property type="component" value="Unassembled WGS sequence"/>
</dbReference>
<comment type="caution">
    <text evidence="1">The sequence shown here is derived from an EMBL/GenBank/DDBJ whole genome shotgun (WGS) entry which is preliminary data.</text>
</comment>
<dbReference type="EMBL" id="LCTZ01000002">
    <property type="protein sequence ID" value="KQC31109.1"/>
    <property type="molecule type" value="Genomic_DNA"/>
</dbReference>
<protein>
    <recommendedName>
        <fullName evidence="3">Endonuclease/exonuclease/phosphatase domain-containing protein</fullName>
    </recommendedName>
</protein>
<dbReference type="InterPro" id="IPR036691">
    <property type="entry name" value="Endo/exonu/phosph_ase_sf"/>
</dbReference>
<keyword evidence="2" id="KW-1185">Reference proteome</keyword>
<accession>A0A0Q1C1L2</accession>
<dbReference type="SUPFAM" id="SSF56219">
    <property type="entry name" value="DNase I-like"/>
    <property type="match status" value="1"/>
</dbReference>